<dbReference type="Pfam" id="PF05653">
    <property type="entry name" value="Mg_trans_NIPA"/>
    <property type="match status" value="1"/>
</dbReference>
<feature type="compositionally biased region" description="Basic and acidic residues" evidence="5">
    <location>
        <begin position="506"/>
        <end position="520"/>
    </location>
</feature>
<dbReference type="InterPro" id="IPR008521">
    <property type="entry name" value="Mg_trans_NIPA"/>
</dbReference>
<feature type="compositionally biased region" description="Low complexity" evidence="5">
    <location>
        <begin position="611"/>
        <end position="628"/>
    </location>
</feature>
<dbReference type="STRING" id="215250.A0A316YSD2"/>
<dbReference type="RefSeq" id="XP_025379230.1">
    <property type="nucleotide sequence ID" value="XM_025523477.1"/>
</dbReference>
<evidence type="ECO:0000256" key="4">
    <source>
        <dbReference type="ARBA" id="ARBA00023136"/>
    </source>
</evidence>
<gene>
    <name evidence="7" type="ORF">FA10DRAFT_278685</name>
</gene>
<dbReference type="PANTHER" id="PTHR12570">
    <property type="match status" value="1"/>
</dbReference>
<feature type="transmembrane region" description="Helical" evidence="6">
    <location>
        <begin position="169"/>
        <end position="188"/>
    </location>
</feature>
<sequence>MSATSAPVSTGNAVTSAAVSSSSGNASMASQSSASEAMKSISSVISSASAALQSESQIAAGGFSLPSWMKWLGLALAVGSGFLIGASFVFKKRGLLAAQRKYQTQAGESYAYLKNPLWWTGMTMMILGEVLNLVAYAVSSAVLVTPLGALSVVICAILSSFFLNEKLTLFGKIGCFLCIVGSTVIALNGPEQHAAGEIKEFQKLFLSVGFLVWAGLCIVASVVLAFFVAPKYGKKYMLVHITICSLIGGLSVSTISGIGSAVVLTIQGENQFKHWFLYFLLAFVVITLVTEIIFLNKALELFNTAMVTPTYYVLFTFATLVTSVILFQGLDSSAIQIITIVLGFLTICAGITLLQLSKIDPDDLTNKEGAVGIDRGTTMLLRASRSHISHKGDGGMATAIEDPGMDTVRGGLGVIGSMVRARSSRKIHASSDAYRQVEGMASSDSNSGLNTLGKKDLERYELHDRPVPRRGSSNPSVVGGPGGMSLTLPNMPSKRDTTISFVSGSEDPHGHHSGSEKPMEGLHNILTSPPSNHGILMSPSHSQIGLPGSRKGSLEPPASSSSHQHQQRHGYTTEPASFLTPDVGSNVATSGSTPASSMLLGTDDGRFSSQGRPAGPRLRGAGAGAMPRSGAAADLKRMWDPSSASTQIRPDESLESLDDSMATQGNDDDDDEEGDRRRQQARRSRSGERRYPGASKGHKDDEMEEEELLSPVMRGAQGTFRSTADTGARR</sequence>
<accession>A0A316YSD2</accession>
<reference evidence="7 8" key="1">
    <citation type="journal article" date="2018" name="Mol. Biol. Evol.">
        <title>Broad Genomic Sampling Reveals a Smut Pathogenic Ancestry of the Fungal Clade Ustilaginomycotina.</title>
        <authorList>
            <person name="Kijpornyongpan T."/>
            <person name="Mondo S.J."/>
            <person name="Barry K."/>
            <person name="Sandor L."/>
            <person name="Lee J."/>
            <person name="Lipzen A."/>
            <person name="Pangilinan J."/>
            <person name="LaButti K."/>
            <person name="Hainaut M."/>
            <person name="Henrissat B."/>
            <person name="Grigoriev I.V."/>
            <person name="Spatafora J.W."/>
            <person name="Aime M.C."/>
        </authorList>
    </citation>
    <scope>NUCLEOTIDE SEQUENCE [LARGE SCALE GENOMIC DNA]</scope>
    <source>
        <strain evidence="7 8">MCA 4198</strain>
    </source>
</reference>
<feature type="transmembrane region" description="Helical" evidence="6">
    <location>
        <begin position="143"/>
        <end position="162"/>
    </location>
</feature>
<evidence type="ECO:0000256" key="2">
    <source>
        <dbReference type="ARBA" id="ARBA00022692"/>
    </source>
</evidence>
<proteinExistence type="predicted"/>
<dbReference type="Proteomes" id="UP000245768">
    <property type="component" value="Unassembled WGS sequence"/>
</dbReference>
<evidence type="ECO:0000256" key="1">
    <source>
        <dbReference type="ARBA" id="ARBA00004141"/>
    </source>
</evidence>
<dbReference type="InParanoid" id="A0A316YSD2"/>
<dbReference type="SUPFAM" id="SSF103481">
    <property type="entry name" value="Multidrug resistance efflux transporter EmrE"/>
    <property type="match status" value="1"/>
</dbReference>
<dbReference type="EMBL" id="KZ819635">
    <property type="protein sequence ID" value="PWN92032.1"/>
    <property type="molecule type" value="Genomic_DNA"/>
</dbReference>
<feature type="transmembrane region" description="Helical" evidence="6">
    <location>
        <begin position="334"/>
        <end position="354"/>
    </location>
</feature>
<feature type="compositionally biased region" description="Basic and acidic residues" evidence="5">
    <location>
        <begin position="685"/>
        <end position="701"/>
    </location>
</feature>
<organism evidence="7 8">
    <name type="scientific">Acaromyces ingoldii</name>
    <dbReference type="NCBI Taxonomy" id="215250"/>
    <lineage>
        <taxon>Eukaryota</taxon>
        <taxon>Fungi</taxon>
        <taxon>Dikarya</taxon>
        <taxon>Basidiomycota</taxon>
        <taxon>Ustilaginomycotina</taxon>
        <taxon>Exobasidiomycetes</taxon>
        <taxon>Exobasidiales</taxon>
        <taxon>Cryptobasidiaceae</taxon>
        <taxon>Acaromyces</taxon>
    </lineage>
</organism>
<evidence type="ECO:0000313" key="7">
    <source>
        <dbReference type="EMBL" id="PWN92032.1"/>
    </source>
</evidence>
<keyword evidence="8" id="KW-1185">Reference proteome</keyword>
<comment type="subcellular location">
    <subcellularLocation>
        <location evidence="1">Membrane</location>
        <topology evidence="1">Multi-pass membrane protein</topology>
    </subcellularLocation>
</comment>
<feature type="region of interest" description="Disordered" evidence="5">
    <location>
        <begin position="464"/>
        <end position="730"/>
    </location>
</feature>
<dbReference type="GO" id="GO:0016020">
    <property type="term" value="C:membrane"/>
    <property type="evidence" value="ECO:0007669"/>
    <property type="project" value="UniProtKB-SubCell"/>
</dbReference>
<dbReference type="OrthoDB" id="6428174at2759"/>
<feature type="transmembrane region" description="Helical" evidence="6">
    <location>
        <begin position="311"/>
        <end position="328"/>
    </location>
</feature>
<feature type="transmembrane region" description="Helical" evidence="6">
    <location>
        <begin position="236"/>
        <end position="263"/>
    </location>
</feature>
<feature type="transmembrane region" description="Helical" evidence="6">
    <location>
        <begin position="208"/>
        <end position="229"/>
    </location>
</feature>
<evidence type="ECO:0000256" key="6">
    <source>
        <dbReference type="SAM" id="Phobius"/>
    </source>
</evidence>
<dbReference type="PANTHER" id="PTHR12570:SF92">
    <property type="entry name" value="SPICHTHYIN, ISOFORM B"/>
    <property type="match status" value="1"/>
</dbReference>
<evidence type="ECO:0000256" key="5">
    <source>
        <dbReference type="SAM" id="MobiDB-lite"/>
    </source>
</evidence>
<dbReference type="GO" id="GO:0015095">
    <property type="term" value="F:magnesium ion transmembrane transporter activity"/>
    <property type="evidence" value="ECO:0007669"/>
    <property type="project" value="InterPro"/>
</dbReference>
<keyword evidence="3 6" id="KW-1133">Transmembrane helix</keyword>
<keyword evidence="4 6" id="KW-0472">Membrane</keyword>
<dbReference type="InterPro" id="IPR037185">
    <property type="entry name" value="EmrE-like"/>
</dbReference>
<dbReference type="AlphaFoldDB" id="A0A316YSD2"/>
<dbReference type="GeneID" id="37045393"/>
<feature type="compositionally biased region" description="Polar residues" evidence="5">
    <location>
        <begin position="719"/>
        <end position="730"/>
    </location>
</feature>
<feature type="transmembrane region" description="Helical" evidence="6">
    <location>
        <begin position="275"/>
        <end position="299"/>
    </location>
</feature>
<protein>
    <submittedName>
        <fullName evidence="7">DUF803-domain-containing protein</fullName>
    </submittedName>
</protein>
<evidence type="ECO:0000256" key="3">
    <source>
        <dbReference type="ARBA" id="ARBA00022989"/>
    </source>
</evidence>
<evidence type="ECO:0000313" key="8">
    <source>
        <dbReference type="Proteomes" id="UP000245768"/>
    </source>
</evidence>
<feature type="compositionally biased region" description="Polar residues" evidence="5">
    <location>
        <begin position="586"/>
        <end position="596"/>
    </location>
</feature>
<name>A0A316YSD2_9BASI</name>
<feature type="transmembrane region" description="Helical" evidence="6">
    <location>
        <begin position="71"/>
        <end position="90"/>
    </location>
</feature>
<keyword evidence="2 6" id="KW-0812">Transmembrane</keyword>